<gene>
    <name evidence="1" type="ORF">CK203_042095</name>
</gene>
<comment type="caution">
    <text evidence="1">The sequence shown here is derived from an EMBL/GenBank/DDBJ whole genome shotgun (WGS) entry which is preliminary data.</text>
</comment>
<sequence length="146" mass="16847">MQALVVCWMELRRATEGVMIEEQRGGYLSGCKINGRSGDGVLVTHCCLRINLDKSEILSVRKVENLEALALEFGCEVRTQLLTWGFHWVHNTSPWLFGMRRGRGLESRFSRPFNDWEVEEVERLLVTIQGRRLNPNLEDKSAVERD</sequence>
<reference evidence="1 2" key="1">
    <citation type="journal article" date="2018" name="PLoS Genet.">
        <title>Population sequencing reveals clonal diversity and ancestral inbreeding in the grapevine cultivar Chardonnay.</title>
        <authorList>
            <person name="Roach M.J."/>
            <person name="Johnson D.L."/>
            <person name="Bohlmann J."/>
            <person name="van Vuuren H.J."/>
            <person name="Jones S.J."/>
            <person name="Pretorius I.S."/>
            <person name="Schmidt S.A."/>
            <person name="Borneman A.R."/>
        </authorList>
    </citation>
    <scope>NUCLEOTIDE SEQUENCE [LARGE SCALE GENOMIC DNA]</scope>
    <source>
        <strain evidence="2">cv. Chardonnay</strain>
        <tissue evidence="1">Leaf</tissue>
    </source>
</reference>
<name>A0A438HHB6_VITVI</name>
<dbReference type="EMBL" id="QGNW01000222">
    <property type="protein sequence ID" value="RVW83875.1"/>
    <property type="molecule type" value="Genomic_DNA"/>
</dbReference>
<proteinExistence type="predicted"/>
<evidence type="ECO:0000313" key="2">
    <source>
        <dbReference type="Proteomes" id="UP000288805"/>
    </source>
</evidence>
<accession>A0A438HHB6</accession>
<dbReference type="AlphaFoldDB" id="A0A438HHB6"/>
<evidence type="ECO:0000313" key="1">
    <source>
        <dbReference type="EMBL" id="RVW83875.1"/>
    </source>
</evidence>
<dbReference type="Proteomes" id="UP000288805">
    <property type="component" value="Unassembled WGS sequence"/>
</dbReference>
<organism evidence="1 2">
    <name type="scientific">Vitis vinifera</name>
    <name type="common">Grape</name>
    <dbReference type="NCBI Taxonomy" id="29760"/>
    <lineage>
        <taxon>Eukaryota</taxon>
        <taxon>Viridiplantae</taxon>
        <taxon>Streptophyta</taxon>
        <taxon>Embryophyta</taxon>
        <taxon>Tracheophyta</taxon>
        <taxon>Spermatophyta</taxon>
        <taxon>Magnoliopsida</taxon>
        <taxon>eudicotyledons</taxon>
        <taxon>Gunneridae</taxon>
        <taxon>Pentapetalae</taxon>
        <taxon>rosids</taxon>
        <taxon>Vitales</taxon>
        <taxon>Vitaceae</taxon>
        <taxon>Viteae</taxon>
        <taxon>Vitis</taxon>
    </lineage>
</organism>
<protein>
    <submittedName>
        <fullName evidence="1">Uncharacterized protein</fullName>
    </submittedName>
</protein>